<dbReference type="OrthoDB" id="9811589at2"/>
<proteinExistence type="predicted"/>
<evidence type="ECO:0000256" key="1">
    <source>
        <dbReference type="ARBA" id="ARBA00022603"/>
    </source>
</evidence>
<dbReference type="Pfam" id="PF13649">
    <property type="entry name" value="Methyltransf_25"/>
    <property type="match status" value="1"/>
</dbReference>
<evidence type="ECO:0000313" key="5">
    <source>
        <dbReference type="Proteomes" id="UP000318102"/>
    </source>
</evidence>
<keyword evidence="5" id="KW-1185">Reference proteome</keyword>
<organism evidence="4 5">
    <name type="scientific">Paenibacillus agilis</name>
    <dbReference type="NCBI Taxonomy" id="3020863"/>
    <lineage>
        <taxon>Bacteria</taxon>
        <taxon>Bacillati</taxon>
        <taxon>Bacillota</taxon>
        <taxon>Bacilli</taxon>
        <taxon>Bacillales</taxon>
        <taxon>Paenibacillaceae</taxon>
        <taxon>Paenibacillus</taxon>
    </lineage>
</organism>
<feature type="domain" description="Methyltransferase" evidence="3">
    <location>
        <begin position="41"/>
        <end position="139"/>
    </location>
</feature>
<dbReference type="EMBL" id="VNJK01000001">
    <property type="protein sequence ID" value="TVX94346.1"/>
    <property type="molecule type" value="Genomic_DNA"/>
</dbReference>
<dbReference type="SUPFAM" id="SSF53335">
    <property type="entry name" value="S-adenosyl-L-methionine-dependent methyltransferases"/>
    <property type="match status" value="1"/>
</dbReference>
<comment type="caution">
    <text evidence="4">The sequence shown here is derived from an EMBL/GenBank/DDBJ whole genome shotgun (WGS) entry which is preliminary data.</text>
</comment>
<dbReference type="GO" id="GO:0032259">
    <property type="term" value="P:methylation"/>
    <property type="evidence" value="ECO:0007669"/>
    <property type="project" value="UniProtKB-KW"/>
</dbReference>
<gene>
    <name evidence="4" type="ORF">FPZ44_15575</name>
</gene>
<dbReference type="PANTHER" id="PTHR43861">
    <property type="entry name" value="TRANS-ACONITATE 2-METHYLTRANSFERASE-RELATED"/>
    <property type="match status" value="1"/>
</dbReference>
<keyword evidence="1 4" id="KW-0489">Methyltransferase</keyword>
<dbReference type="RefSeq" id="WP_144991451.1">
    <property type="nucleotide sequence ID" value="NZ_VNJK01000001.1"/>
</dbReference>
<dbReference type="CDD" id="cd02440">
    <property type="entry name" value="AdoMet_MTases"/>
    <property type="match status" value="1"/>
</dbReference>
<dbReference type="AlphaFoldDB" id="A0A559J3F8"/>
<reference evidence="4 5" key="1">
    <citation type="submission" date="2019-07" db="EMBL/GenBank/DDBJ databases">
        <authorList>
            <person name="Kim J."/>
        </authorList>
    </citation>
    <scope>NUCLEOTIDE SEQUENCE [LARGE SCALE GENOMIC DNA]</scope>
    <source>
        <strain evidence="4 5">N4</strain>
    </source>
</reference>
<dbReference type="Gene3D" id="3.40.50.150">
    <property type="entry name" value="Vaccinia Virus protein VP39"/>
    <property type="match status" value="1"/>
</dbReference>
<dbReference type="InterPro" id="IPR029063">
    <property type="entry name" value="SAM-dependent_MTases_sf"/>
</dbReference>
<sequence>MNAYESFALVYDRLMADMPYDEWERMAKEALERYRINPTRIVDLGCGTGSLTLPLAKEAAEVIGIDLSETMLTMAREKSDGYGRAGDKIQWVCQDMRSWSIPEPADAVFSFCDCINYITELDDVRAVFEHTARNLRSGGLFMFDMHHARQFEQYEQEQPFTLDEQDIAYMWHCDYDREQQQIEHDLAIFVQDAKSDRYHRIDEVHVQRAYETETIIEMLKEAGFEQIEVFADFAWQSANEESMRLFFTAVRQ</sequence>
<evidence type="ECO:0000313" key="4">
    <source>
        <dbReference type="EMBL" id="TVX94346.1"/>
    </source>
</evidence>
<keyword evidence="2" id="KW-0808">Transferase</keyword>
<accession>A0A559J3F8</accession>
<dbReference type="Gene3D" id="2.20.25.110">
    <property type="entry name" value="S-adenosyl-L-methionine-dependent methyltransferases"/>
    <property type="match status" value="1"/>
</dbReference>
<evidence type="ECO:0000259" key="3">
    <source>
        <dbReference type="Pfam" id="PF13649"/>
    </source>
</evidence>
<name>A0A559J3F8_9BACL</name>
<dbReference type="GO" id="GO:0008168">
    <property type="term" value="F:methyltransferase activity"/>
    <property type="evidence" value="ECO:0007669"/>
    <property type="project" value="UniProtKB-KW"/>
</dbReference>
<dbReference type="PANTHER" id="PTHR43861:SF1">
    <property type="entry name" value="TRANS-ACONITATE 2-METHYLTRANSFERASE"/>
    <property type="match status" value="1"/>
</dbReference>
<dbReference type="InterPro" id="IPR041698">
    <property type="entry name" value="Methyltransf_25"/>
</dbReference>
<evidence type="ECO:0000256" key="2">
    <source>
        <dbReference type="ARBA" id="ARBA00022679"/>
    </source>
</evidence>
<dbReference type="Proteomes" id="UP000318102">
    <property type="component" value="Unassembled WGS sequence"/>
</dbReference>
<protein>
    <submittedName>
        <fullName evidence="4">Class I SAM-dependent methyltransferase</fullName>
    </submittedName>
</protein>